<protein>
    <submittedName>
        <fullName evidence="3">DUF4245 domain-containing protein</fullName>
    </submittedName>
</protein>
<reference evidence="3 4" key="1">
    <citation type="submission" date="2019-09" db="EMBL/GenBank/DDBJ databases">
        <title>Phylogeny of genus Pseudoclavibacter and closely related genus.</title>
        <authorList>
            <person name="Li Y."/>
        </authorList>
    </citation>
    <scope>NUCLEOTIDE SEQUENCE [LARGE SCALE GENOMIC DNA]</scope>
    <source>
        <strain evidence="3 4">EGI 60007</strain>
    </source>
</reference>
<evidence type="ECO:0000256" key="2">
    <source>
        <dbReference type="SAM" id="Phobius"/>
    </source>
</evidence>
<dbReference type="Proteomes" id="UP000431744">
    <property type="component" value="Unassembled WGS sequence"/>
</dbReference>
<proteinExistence type="predicted"/>
<keyword evidence="4" id="KW-1185">Reference proteome</keyword>
<evidence type="ECO:0000313" key="3">
    <source>
        <dbReference type="EMBL" id="KAB1649685.1"/>
    </source>
</evidence>
<evidence type="ECO:0000313" key="4">
    <source>
        <dbReference type="Proteomes" id="UP000431744"/>
    </source>
</evidence>
<dbReference type="InterPro" id="IPR025339">
    <property type="entry name" value="DUF4245"/>
</dbReference>
<keyword evidence="2" id="KW-1133">Transmembrane helix</keyword>
<feature type="region of interest" description="Disordered" evidence="1">
    <location>
        <begin position="61"/>
        <end position="83"/>
    </location>
</feature>
<evidence type="ECO:0000256" key="1">
    <source>
        <dbReference type="SAM" id="MobiDB-lite"/>
    </source>
</evidence>
<keyword evidence="2" id="KW-0472">Membrane</keyword>
<dbReference type="OrthoDB" id="4801970at2"/>
<keyword evidence="2" id="KW-0812">Transmembrane</keyword>
<feature type="transmembrane region" description="Helical" evidence="2">
    <location>
        <begin position="104"/>
        <end position="123"/>
    </location>
</feature>
<dbReference type="EMBL" id="WBJY01000001">
    <property type="protein sequence ID" value="KAB1649685.1"/>
    <property type="molecule type" value="Genomic_DNA"/>
</dbReference>
<dbReference type="Pfam" id="PF14030">
    <property type="entry name" value="DUF4245"/>
    <property type="match status" value="1"/>
</dbReference>
<organism evidence="3 4">
    <name type="scientific">Pseudoclavibacter endophyticus</name>
    <dbReference type="NCBI Taxonomy" id="1778590"/>
    <lineage>
        <taxon>Bacteria</taxon>
        <taxon>Bacillati</taxon>
        <taxon>Actinomycetota</taxon>
        <taxon>Actinomycetes</taxon>
        <taxon>Micrococcales</taxon>
        <taxon>Microbacteriaceae</taxon>
        <taxon>Pseudoclavibacter</taxon>
    </lineage>
</organism>
<gene>
    <name evidence="3" type="ORF">F8O04_05460</name>
</gene>
<name>A0A6H9WSL0_9MICO</name>
<comment type="caution">
    <text evidence="3">The sequence shown here is derived from an EMBL/GenBank/DDBJ whole genome shotgun (WGS) entry which is preliminary data.</text>
</comment>
<sequence length="278" mass="30170">MTMRTSPPRRNVVRYVSIFDTYRNTLCRARQARPPPAPTTPRRIAGTRFDARTPLRPLEVSRRMAKQSQPPVVAELGRPETPEEAAARKAEASRLHRARQTFRNLLASLAVCALIVLVMVLIVPRDDSPVVRDIDYAAAAAEAASDVSAPLAAPELPSQWTSNEAELRTGADGVTEWYIGFILSDGDGNAAEFVGMSQGLDANPTWLADRVAKRAPTSTTVVGGLTWDEYDYTDLPPGESGNNAYTLVLERAESTYVVYGSHSADAVQTVAQAIADAM</sequence>
<accession>A0A6H9WSL0</accession>
<dbReference type="AlphaFoldDB" id="A0A6H9WSL0"/>